<dbReference type="Pfam" id="PF07883">
    <property type="entry name" value="Cupin_2"/>
    <property type="match status" value="1"/>
</dbReference>
<dbReference type="eggNOG" id="COG0662">
    <property type="taxonomic scope" value="Bacteria"/>
</dbReference>
<dbReference type="EMBL" id="DS989850">
    <property type="protein sequence ID" value="EDX75252.1"/>
    <property type="molecule type" value="Genomic_DNA"/>
</dbReference>
<proteinExistence type="predicted"/>
<evidence type="ECO:0000313" key="2">
    <source>
        <dbReference type="EMBL" id="EDX75252.1"/>
    </source>
</evidence>
<dbReference type="SUPFAM" id="SSF51182">
    <property type="entry name" value="RmlC-like cupins"/>
    <property type="match status" value="1"/>
</dbReference>
<keyword evidence="3" id="KW-1185">Reference proteome</keyword>
<dbReference type="HOGENOM" id="CLU_2410711_0_0_3"/>
<dbReference type="InterPro" id="IPR011051">
    <property type="entry name" value="RmlC_Cupin_sf"/>
</dbReference>
<dbReference type="InterPro" id="IPR013096">
    <property type="entry name" value="Cupin_2"/>
</dbReference>
<accession>B4VS14</accession>
<dbReference type="STRING" id="118168.MC7420_2256"/>
<sequence length="90" mass="10374">MDYSTVKNDWQNRGFSCGIWTDSPGQVWADYVHDTDELIILLEGDIELSFQGKTFRPQVGEEVLIPAKESHTVRNVGNTTSRWYYGYKRG</sequence>
<name>B4VS14_9CYAN</name>
<evidence type="ECO:0000313" key="3">
    <source>
        <dbReference type="Proteomes" id="UP000003835"/>
    </source>
</evidence>
<dbReference type="Gene3D" id="2.60.120.10">
    <property type="entry name" value="Jelly Rolls"/>
    <property type="match status" value="1"/>
</dbReference>
<feature type="domain" description="Cupin type-2" evidence="1">
    <location>
        <begin position="19"/>
        <end position="84"/>
    </location>
</feature>
<dbReference type="RefSeq" id="WP_006101529.1">
    <property type="nucleotide sequence ID" value="NZ_DS989850.1"/>
</dbReference>
<protein>
    <recommendedName>
        <fullName evidence="1">Cupin type-2 domain-containing protein</fullName>
    </recommendedName>
</protein>
<dbReference type="Proteomes" id="UP000003835">
    <property type="component" value="Unassembled WGS sequence"/>
</dbReference>
<dbReference type="AlphaFoldDB" id="B4VS14"/>
<evidence type="ECO:0000259" key="1">
    <source>
        <dbReference type="Pfam" id="PF07883"/>
    </source>
</evidence>
<organism evidence="2 3">
    <name type="scientific">Coleofasciculus chthonoplastes PCC 7420</name>
    <dbReference type="NCBI Taxonomy" id="118168"/>
    <lineage>
        <taxon>Bacteria</taxon>
        <taxon>Bacillati</taxon>
        <taxon>Cyanobacteriota</taxon>
        <taxon>Cyanophyceae</taxon>
        <taxon>Coleofasciculales</taxon>
        <taxon>Coleofasciculaceae</taxon>
        <taxon>Coleofasciculus</taxon>
    </lineage>
</organism>
<gene>
    <name evidence="2" type="ORF">MC7420_2256</name>
</gene>
<reference evidence="2 3" key="1">
    <citation type="submission" date="2008-07" db="EMBL/GenBank/DDBJ databases">
        <authorList>
            <person name="Tandeau de Marsac N."/>
            <person name="Ferriera S."/>
            <person name="Johnson J."/>
            <person name="Kravitz S."/>
            <person name="Beeson K."/>
            <person name="Sutton G."/>
            <person name="Rogers Y.-H."/>
            <person name="Friedman R."/>
            <person name="Frazier M."/>
            <person name="Venter J.C."/>
        </authorList>
    </citation>
    <scope>NUCLEOTIDE SEQUENCE [LARGE SCALE GENOMIC DNA]</scope>
    <source>
        <strain evidence="2 3">PCC 7420</strain>
    </source>
</reference>
<dbReference type="InterPro" id="IPR014710">
    <property type="entry name" value="RmlC-like_jellyroll"/>
</dbReference>
<dbReference type="OrthoDB" id="2620172at2"/>